<dbReference type="OrthoDB" id="10252740at2759"/>
<evidence type="ECO:0000313" key="2">
    <source>
        <dbReference type="EMBL" id="KIV99831.1"/>
    </source>
</evidence>
<sequence>MIIAQYDGPKDSDRVPPALVGNMRNLEGLGLSLWQGVHGTKNTNPLPQRGGKFNSLGREVNIGLNTFDVTSLPIKPAQQYDVTIVSDKGVPSRAVQMKVWKSNTLRNALGQGSWLYDGNKLAWATIRVKTLTLSVDLGAEEGSKPNPKNIFHVRVAPTKQVSFTTLQSFLDGRASFDISILETLSFLDHLLREAPSQKFTQIKQNFFARGGERFALGCGVEAYKGVFASVRMTLNAQRKPGLSVNVDVANGTFFMQMDLIDCATQVCRARNVDDFRSMFEKSRGNWHKSNMYKFLKSFTHVSVLKKYDVQGRKEVKVYKFLPKDPYEAQFKKEERDNQGNVIASRTVSIAEYFKQKYNLSCKRGLPVVELSRKGEMVPIEGLTLVPNQRYRTKLDERQTSNMIKFAVTAPNDRWAAVEHGLRMLDWGNDPYLRAYGMRISATPTQVRGRILTTPEPTFSGSKVDARSAAQGRWRIDGKKFYLPNSRPLKNWGFCVVDVGRGPCISQQQAKAFADRFKQIALAHGMNVGGPPHLVVVKAVRGGEMISDAWNGTGNNFQAKPNILFFVVPTKDTDLYRRIKKSCECRYGVVSQVLQSAHVERCQDQYISNVCMKVNAKLGGGTCIASGMLTRMNPKWAKVPTMIIGADVSHASPGDDSSGSKAAFTISLDKHFVRFAAECETNGSRVEIISTHIIESKLKAMVQAWAKSYGGHTPHQVIYFRDGVSEGQFQFVLNQEVADMKAMFLSINPKIEPKFTVIVCGKRHHVRFFPGKSGDRNGNPIPGTLVESGVTHPFEIDFYLASHAAIKGTARPVHYNVIANENNYEIPFIEQLTFEHCLQYVRSTTPVSMVPAVYYAHLASNRATAHKNEATISSGKKEAYEKAKKDVKSSSSSDQTAFEIPPLIPLNNAQGIASTMWYI</sequence>
<dbReference type="Gene3D" id="3.40.50.2300">
    <property type="match status" value="1"/>
</dbReference>
<dbReference type="GO" id="GO:0003723">
    <property type="term" value="F:RNA binding"/>
    <property type="evidence" value="ECO:0007669"/>
    <property type="project" value="InterPro"/>
</dbReference>
<dbReference type="EMBL" id="KN847570">
    <property type="protein sequence ID" value="KIV99831.1"/>
    <property type="molecule type" value="Genomic_DNA"/>
</dbReference>
<dbReference type="STRING" id="253628.A0A0D1YGB2"/>
<dbReference type="Gene3D" id="3.30.420.10">
    <property type="entry name" value="Ribonuclease H-like superfamily/Ribonuclease H"/>
    <property type="match status" value="1"/>
</dbReference>
<dbReference type="CDD" id="cd04657">
    <property type="entry name" value="Piwi_ago-like"/>
    <property type="match status" value="1"/>
</dbReference>
<evidence type="ECO:0000313" key="3">
    <source>
        <dbReference type="Proteomes" id="UP000053259"/>
    </source>
</evidence>
<gene>
    <name evidence="2" type="ORF">PV09_08501</name>
</gene>
<protein>
    <recommendedName>
        <fullName evidence="1">Piwi domain-containing protein</fullName>
    </recommendedName>
</protein>
<feature type="domain" description="Piwi" evidence="1">
    <location>
        <begin position="562"/>
        <end position="867"/>
    </location>
</feature>
<dbReference type="InterPro" id="IPR032474">
    <property type="entry name" value="Argonaute_N"/>
</dbReference>
<dbReference type="Pfam" id="PF16488">
    <property type="entry name" value="ArgoL2"/>
    <property type="match status" value="1"/>
</dbReference>
<dbReference type="Pfam" id="PF16486">
    <property type="entry name" value="ArgoN"/>
    <property type="match status" value="1"/>
</dbReference>
<dbReference type="Proteomes" id="UP000053259">
    <property type="component" value="Unassembled WGS sequence"/>
</dbReference>
<dbReference type="AlphaFoldDB" id="A0A0D1YGB2"/>
<reference evidence="2 3" key="1">
    <citation type="submission" date="2015-01" db="EMBL/GenBank/DDBJ databases">
        <title>The Genome Sequence of Ochroconis gallopava CBS43764.</title>
        <authorList>
            <consortium name="The Broad Institute Genomics Platform"/>
            <person name="Cuomo C."/>
            <person name="de Hoog S."/>
            <person name="Gorbushina A."/>
            <person name="Stielow B."/>
            <person name="Teixiera M."/>
            <person name="Abouelleil A."/>
            <person name="Chapman S.B."/>
            <person name="Priest M."/>
            <person name="Young S.K."/>
            <person name="Wortman J."/>
            <person name="Nusbaum C."/>
            <person name="Birren B."/>
        </authorList>
    </citation>
    <scope>NUCLEOTIDE SEQUENCE [LARGE SCALE GENOMIC DNA]</scope>
    <source>
        <strain evidence="2 3">CBS 43764</strain>
    </source>
</reference>
<dbReference type="InterPro" id="IPR012337">
    <property type="entry name" value="RNaseH-like_sf"/>
</dbReference>
<evidence type="ECO:0000259" key="1">
    <source>
        <dbReference type="PROSITE" id="PS50822"/>
    </source>
</evidence>
<dbReference type="Pfam" id="PF08699">
    <property type="entry name" value="ArgoL1"/>
    <property type="match status" value="1"/>
</dbReference>
<dbReference type="InterPro" id="IPR036397">
    <property type="entry name" value="RNaseH_sf"/>
</dbReference>
<dbReference type="InterPro" id="IPR045246">
    <property type="entry name" value="Piwi_ago-like"/>
</dbReference>
<keyword evidence="3" id="KW-1185">Reference proteome</keyword>
<dbReference type="InterPro" id="IPR003165">
    <property type="entry name" value="Piwi"/>
</dbReference>
<dbReference type="SUPFAM" id="SSF101690">
    <property type="entry name" value="PAZ domain"/>
    <property type="match status" value="1"/>
</dbReference>
<dbReference type="InParanoid" id="A0A0D1YGB2"/>
<organism evidence="2 3">
    <name type="scientific">Verruconis gallopava</name>
    <dbReference type="NCBI Taxonomy" id="253628"/>
    <lineage>
        <taxon>Eukaryota</taxon>
        <taxon>Fungi</taxon>
        <taxon>Dikarya</taxon>
        <taxon>Ascomycota</taxon>
        <taxon>Pezizomycotina</taxon>
        <taxon>Dothideomycetes</taxon>
        <taxon>Pleosporomycetidae</taxon>
        <taxon>Venturiales</taxon>
        <taxon>Sympoventuriaceae</taxon>
        <taxon>Verruconis</taxon>
    </lineage>
</organism>
<dbReference type="RefSeq" id="XP_016209701.1">
    <property type="nucleotide sequence ID" value="XM_016362416.1"/>
</dbReference>
<dbReference type="Pfam" id="PF02171">
    <property type="entry name" value="Piwi"/>
    <property type="match status" value="1"/>
</dbReference>
<dbReference type="InterPro" id="IPR014811">
    <property type="entry name" value="ArgoL1"/>
</dbReference>
<dbReference type="PANTHER" id="PTHR22891">
    <property type="entry name" value="EUKARYOTIC TRANSLATION INITIATION FACTOR 2C"/>
    <property type="match status" value="1"/>
</dbReference>
<proteinExistence type="predicted"/>
<dbReference type="CDD" id="cd02846">
    <property type="entry name" value="PAZ_argonaute_like"/>
    <property type="match status" value="1"/>
</dbReference>
<dbReference type="PROSITE" id="PS50822">
    <property type="entry name" value="PIWI"/>
    <property type="match status" value="1"/>
</dbReference>
<dbReference type="SUPFAM" id="SSF53098">
    <property type="entry name" value="Ribonuclease H-like"/>
    <property type="match status" value="1"/>
</dbReference>
<name>A0A0D1YGB2_9PEZI</name>
<dbReference type="HOGENOM" id="CLU_004544_4_3_1"/>
<dbReference type="InterPro" id="IPR032472">
    <property type="entry name" value="ArgoL2"/>
</dbReference>
<dbReference type="InterPro" id="IPR003100">
    <property type="entry name" value="PAZ_dom"/>
</dbReference>
<dbReference type="InterPro" id="IPR036085">
    <property type="entry name" value="PAZ_dom_sf"/>
</dbReference>
<dbReference type="Gene3D" id="2.170.260.10">
    <property type="entry name" value="paz domain"/>
    <property type="match status" value="1"/>
</dbReference>
<dbReference type="GeneID" id="27316474"/>
<dbReference type="Pfam" id="PF02170">
    <property type="entry name" value="PAZ"/>
    <property type="match status" value="1"/>
</dbReference>
<dbReference type="VEuPathDB" id="FungiDB:PV09_08501"/>
<dbReference type="SMART" id="SM01163">
    <property type="entry name" value="DUF1785"/>
    <property type="match status" value="1"/>
</dbReference>
<accession>A0A0D1YGB2</accession>
<dbReference type="SMART" id="SM00950">
    <property type="entry name" value="Piwi"/>
    <property type="match status" value="1"/>
</dbReference>